<reference evidence="1" key="1">
    <citation type="submission" date="2018-05" db="EMBL/GenBank/DDBJ databases">
        <authorList>
            <person name="Lanie J.A."/>
            <person name="Ng W.-L."/>
            <person name="Kazmierczak K.M."/>
            <person name="Andrzejewski T.M."/>
            <person name="Davidsen T.M."/>
            <person name="Wayne K.J."/>
            <person name="Tettelin H."/>
            <person name="Glass J.I."/>
            <person name="Rusch D."/>
            <person name="Podicherti R."/>
            <person name="Tsui H.-C.T."/>
            <person name="Winkler M.E."/>
        </authorList>
    </citation>
    <scope>NUCLEOTIDE SEQUENCE</scope>
</reference>
<evidence type="ECO:0000313" key="1">
    <source>
        <dbReference type="EMBL" id="SVC93851.1"/>
    </source>
</evidence>
<dbReference type="PANTHER" id="PTHR22939">
    <property type="entry name" value="SERINE PROTEASE FAMILY S1C HTRA-RELATED"/>
    <property type="match status" value="1"/>
</dbReference>
<name>A0A382RBB3_9ZZZZ</name>
<organism evidence="1">
    <name type="scientific">marine metagenome</name>
    <dbReference type="NCBI Taxonomy" id="408172"/>
    <lineage>
        <taxon>unclassified sequences</taxon>
        <taxon>metagenomes</taxon>
        <taxon>ecological metagenomes</taxon>
    </lineage>
</organism>
<dbReference type="InterPro" id="IPR009003">
    <property type="entry name" value="Peptidase_S1_PA"/>
</dbReference>
<dbReference type="PANTHER" id="PTHR22939:SF129">
    <property type="entry name" value="SERINE PROTEASE HTRA2, MITOCHONDRIAL"/>
    <property type="match status" value="1"/>
</dbReference>
<evidence type="ECO:0008006" key="2">
    <source>
        <dbReference type="Google" id="ProtNLM"/>
    </source>
</evidence>
<dbReference type="SUPFAM" id="SSF50494">
    <property type="entry name" value="Trypsin-like serine proteases"/>
    <property type="match status" value="1"/>
</dbReference>
<dbReference type="GO" id="GO:0006508">
    <property type="term" value="P:proteolysis"/>
    <property type="evidence" value="ECO:0007669"/>
    <property type="project" value="InterPro"/>
</dbReference>
<sequence>MLNYWQITFLAAMPLAALSLCLKAKEQKAWEKPFPENREDLLAIQERLRKILPEAKKAVVAIESFGGAGSGVIVSEDGMVLTAAHVIGKSGKRVKVRLPDGKRVNAITLGGSEISDAGMAEITDEGDWPVAPMAARGSSKIGDWCFALGHPGGFD</sequence>
<dbReference type="PRINTS" id="PR00834">
    <property type="entry name" value="PROTEASES2C"/>
</dbReference>
<dbReference type="Pfam" id="PF13365">
    <property type="entry name" value="Trypsin_2"/>
    <property type="match status" value="1"/>
</dbReference>
<dbReference type="Gene3D" id="2.40.10.120">
    <property type="match status" value="1"/>
</dbReference>
<dbReference type="AlphaFoldDB" id="A0A382RBB3"/>
<accession>A0A382RBB3</accession>
<feature type="non-terminal residue" evidence="1">
    <location>
        <position position="155"/>
    </location>
</feature>
<dbReference type="InterPro" id="IPR001940">
    <property type="entry name" value="Peptidase_S1C"/>
</dbReference>
<gene>
    <name evidence="1" type="ORF">METZ01_LOCUS346705</name>
</gene>
<proteinExistence type="predicted"/>
<dbReference type="EMBL" id="UINC01119778">
    <property type="protein sequence ID" value="SVC93851.1"/>
    <property type="molecule type" value="Genomic_DNA"/>
</dbReference>
<protein>
    <recommendedName>
        <fullName evidence="2">Serine protease</fullName>
    </recommendedName>
</protein>
<dbReference type="GO" id="GO:0004252">
    <property type="term" value="F:serine-type endopeptidase activity"/>
    <property type="evidence" value="ECO:0007669"/>
    <property type="project" value="InterPro"/>
</dbReference>